<dbReference type="InterPro" id="IPR037522">
    <property type="entry name" value="HD_GYP_dom"/>
</dbReference>
<keyword evidence="1" id="KW-0175">Coiled coil</keyword>
<dbReference type="SUPFAM" id="SSF109604">
    <property type="entry name" value="HD-domain/PDEase-like"/>
    <property type="match status" value="1"/>
</dbReference>
<evidence type="ECO:0000256" key="1">
    <source>
        <dbReference type="SAM" id="Coils"/>
    </source>
</evidence>
<proteinExistence type="predicted"/>
<dbReference type="CDD" id="cd00130">
    <property type="entry name" value="PAS"/>
    <property type="match status" value="1"/>
</dbReference>
<dbReference type="InterPro" id="IPR006675">
    <property type="entry name" value="HDIG_dom"/>
</dbReference>
<dbReference type="RefSeq" id="WP_345788184.1">
    <property type="nucleotide sequence ID" value="NZ_LDZY01000017.1"/>
</dbReference>
<evidence type="ECO:0000259" key="3">
    <source>
        <dbReference type="PROSITE" id="PS50113"/>
    </source>
</evidence>
<dbReference type="Pfam" id="PF00990">
    <property type="entry name" value="GGDEF"/>
    <property type="match status" value="1"/>
</dbReference>
<dbReference type="InterPro" id="IPR003607">
    <property type="entry name" value="HD/PDEase_dom"/>
</dbReference>
<dbReference type="SUPFAM" id="SSF55073">
    <property type="entry name" value="Nucleotide cyclase"/>
    <property type="match status" value="1"/>
</dbReference>
<dbReference type="Gene3D" id="3.30.70.270">
    <property type="match status" value="1"/>
</dbReference>
<feature type="domain" description="HD-GYP" evidence="6">
    <location>
        <begin position="464"/>
        <end position="653"/>
    </location>
</feature>
<dbReference type="PANTHER" id="PTHR43155">
    <property type="entry name" value="CYCLIC DI-GMP PHOSPHODIESTERASE PA4108-RELATED"/>
    <property type="match status" value="1"/>
</dbReference>
<dbReference type="Proteomes" id="UP000036356">
    <property type="component" value="Unassembled WGS sequence"/>
</dbReference>
<gene>
    <name evidence="7" type="primary">rpfG_11</name>
    <name evidence="7" type="ORF">DEAC_c39430</name>
</gene>
<dbReference type="SUPFAM" id="SSF55785">
    <property type="entry name" value="PYP-like sensor domain (PAS domain)"/>
    <property type="match status" value="2"/>
</dbReference>
<dbReference type="InterPro" id="IPR043128">
    <property type="entry name" value="Rev_trsase/Diguanyl_cyclase"/>
</dbReference>
<evidence type="ECO:0000313" key="7">
    <source>
        <dbReference type="EMBL" id="KLU64128.1"/>
    </source>
</evidence>
<dbReference type="SMART" id="SM00086">
    <property type="entry name" value="PAC"/>
    <property type="match status" value="2"/>
</dbReference>
<dbReference type="Pfam" id="PF13426">
    <property type="entry name" value="PAS_9"/>
    <property type="match status" value="2"/>
</dbReference>
<protein>
    <submittedName>
        <fullName evidence="7">Cyclic di-GMP phosphodiesterase response regulator RpfG</fullName>
        <ecNumber evidence="7">3.1.4.52</ecNumber>
    </submittedName>
</protein>
<dbReference type="GO" id="GO:0071111">
    <property type="term" value="F:cyclic-guanylate-specific phosphodiesterase activity"/>
    <property type="evidence" value="ECO:0007669"/>
    <property type="project" value="UniProtKB-EC"/>
</dbReference>
<dbReference type="InterPro" id="IPR029787">
    <property type="entry name" value="Nucleotide_cyclase"/>
</dbReference>
<comment type="caution">
    <text evidence="7">The sequence shown here is derived from an EMBL/GenBank/DDBJ whole genome shotgun (WGS) entry which is preliminary data.</text>
</comment>
<dbReference type="Pfam" id="PF13487">
    <property type="entry name" value="HD_5"/>
    <property type="match status" value="1"/>
</dbReference>
<dbReference type="STRING" id="476652.DEAC_c39430"/>
<dbReference type="InterPro" id="IPR000160">
    <property type="entry name" value="GGDEF_dom"/>
</dbReference>
<dbReference type="PROSITE" id="PS51831">
    <property type="entry name" value="HD"/>
    <property type="match status" value="1"/>
</dbReference>
<dbReference type="PROSITE" id="PS50113">
    <property type="entry name" value="PAC"/>
    <property type="match status" value="1"/>
</dbReference>
<dbReference type="InterPro" id="IPR035965">
    <property type="entry name" value="PAS-like_dom_sf"/>
</dbReference>
<feature type="domain" description="PAC" evidence="3">
    <location>
        <begin position="146"/>
        <end position="196"/>
    </location>
</feature>
<dbReference type="SMART" id="SM00091">
    <property type="entry name" value="PAS"/>
    <property type="match status" value="2"/>
</dbReference>
<dbReference type="PANTHER" id="PTHR43155:SF2">
    <property type="entry name" value="CYCLIC DI-GMP PHOSPHODIESTERASE PA4108"/>
    <property type="match status" value="1"/>
</dbReference>
<accession>A0A0J1FME1</accession>
<feature type="domain" description="GGDEF" evidence="4">
    <location>
        <begin position="343"/>
        <end position="475"/>
    </location>
</feature>
<dbReference type="CDD" id="cd00077">
    <property type="entry name" value="HDc"/>
    <property type="match status" value="1"/>
</dbReference>
<keyword evidence="8" id="KW-1185">Reference proteome</keyword>
<evidence type="ECO:0000259" key="4">
    <source>
        <dbReference type="PROSITE" id="PS50887"/>
    </source>
</evidence>
<organism evidence="7 8">
    <name type="scientific">Desulfosporosinus acididurans</name>
    <dbReference type="NCBI Taxonomy" id="476652"/>
    <lineage>
        <taxon>Bacteria</taxon>
        <taxon>Bacillati</taxon>
        <taxon>Bacillota</taxon>
        <taxon>Clostridia</taxon>
        <taxon>Eubacteriales</taxon>
        <taxon>Desulfitobacteriaceae</taxon>
        <taxon>Desulfosporosinus</taxon>
    </lineage>
</organism>
<dbReference type="NCBIfam" id="TIGR00254">
    <property type="entry name" value="GGDEF"/>
    <property type="match status" value="1"/>
</dbReference>
<feature type="domain" description="HD" evidence="5">
    <location>
        <begin position="486"/>
        <end position="608"/>
    </location>
</feature>
<dbReference type="InterPro" id="IPR000014">
    <property type="entry name" value="PAS"/>
</dbReference>
<feature type="coiled-coil region" evidence="1">
    <location>
        <begin position="2"/>
        <end position="72"/>
    </location>
</feature>
<dbReference type="SMART" id="SM00267">
    <property type="entry name" value="GGDEF"/>
    <property type="match status" value="1"/>
</dbReference>
<feature type="domain" description="PAS" evidence="2">
    <location>
        <begin position="193"/>
        <end position="263"/>
    </location>
</feature>
<dbReference type="PROSITE" id="PS50887">
    <property type="entry name" value="GGDEF"/>
    <property type="match status" value="1"/>
</dbReference>
<dbReference type="AlphaFoldDB" id="A0A0J1FME1"/>
<evidence type="ECO:0000313" key="8">
    <source>
        <dbReference type="Proteomes" id="UP000036356"/>
    </source>
</evidence>
<dbReference type="InterPro" id="IPR006674">
    <property type="entry name" value="HD_domain"/>
</dbReference>
<dbReference type="PROSITE" id="PS51832">
    <property type="entry name" value="HD_GYP"/>
    <property type="match status" value="1"/>
</dbReference>
<evidence type="ECO:0000259" key="6">
    <source>
        <dbReference type="PROSITE" id="PS51832"/>
    </source>
</evidence>
<dbReference type="Gene3D" id="1.10.3210.10">
    <property type="entry name" value="Hypothetical protein af1432"/>
    <property type="match status" value="1"/>
</dbReference>
<dbReference type="EC" id="3.1.4.52" evidence="7"/>
<evidence type="ECO:0000259" key="5">
    <source>
        <dbReference type="PROSITE" id="PS51831"/>
    </source>
</evidence>
<reference evidence="7 8" key="1">
    <citation type="submission" date="2015-06" db="EMBL/GenBank/DDBJ databases">
        <title>Draft genome of the moderately acidophilic sulfate reducer Candidatus Desulfosporosinus acididurans strain M1.</title>
        <authorList>
            <person name="Poehlein A."/>
            <person name="Petzsch P."/>
            <person name="Johnson B.D."/>
            <person name="Schloemann M."/>
            <person name="Daniel R."/>
            <person name="Muehling M."/>
        </authorList>
    </citation>
    <scope>NUCLEOTIDE SEQUENCE [LARGE SCALE GENOMIC DNA]</scope>
    <source>
        <strain evidence="7 8">M1</strain>
    </source>
</reference>
<dbReference type="InterPro" id="IPR000700">
    <property type="entry name" value="PAS-assoc_C"/>
</dbReference>
<dbReference type="SMART" id="SM00471">
    <property type="entry name" value="HDc"/>
    <property type="match status" value="1"/>
</dbReference>
<dbReference type="InterPro" id="IPR001610">
    <property type="entry name" value="PAC"/>
</dbReference>
<dbReference type="Gene3D" id="3.30.450.20">
    <property type="entry name" value="PAS domain"/>
    <property type="match status" value="2"/>
</dbReference>
<evidence type="ECO:0000259" key="2">
    <source>
        <dbReference type="PROSITE" id="PS50112"/>
    </source>
</evidence>
<dbReference type="NCBIfam" id="TIGR00277">
    <property type="entry name" value="HDIG"/>
    <property type="match status" value="1"/>
</dbReference>
<dbReference type="EMBL" id="LDZY01000017">
    <property type="protein sequence ID" value="KLU64128.1"/>
    <property type="molecule type" value="Genomic_DNA"/>
</dbReference>
<feature type="domain" description="PAS" evidence="2">
    <location>
        <begin position="79"/>
        <end position="120"/>
    </location>
</feature>
<dbReference type="NCBIfam" id="TIGR00229">
    <property type="entry name" value="sensory_box"/>
    <property type="match status" value="2"/>
</dbReference>
<dbReference type="CDD" id="cd01949">
    <property type="entry name" value="GGDEF"/>
    <property type="match status" value="1"/>
</dbReference>
<dbReference type="PROSITE" id="PS50112">
    <property type="entry name" value="PAS"/>
    <property type="match status" value="2"/>
</dbReference>
<sequence>MLEESNAELEEINAILEEEIIKRQKAEDDLNKLNEELEAKVAERTYQLQELNAILEEEIAEKILAEDKLKKERIFTDALFDSAPGMIYLYDDNSKLVRWNKKHEEITGYSYCELNNRHIMDWYQNDLESQTAVIKGIERVNKEGYGDAEANLQKKDGTTIPMYLTASLVSIDDRQYFAGIGIDMTERNQLLERLKKYEILAEKAHDAIWFLDKEGNILEVNNTATSIYGYTQEEFSSLNVSDLRHFYNSSAIIAQMEAADKNGITLETVHYRKDGTPLDVEVSTQGAYLGSERVLLSIIRDISDRKKRDKENQYLSYHDVLTGLYNRRFYEEEIKRLDTKRNLPISIIMGDVNGLKLVNDAFGHDKGDELLQKAVIAIQNACRTGDIIARWGGDEFVILLPKTNKDEAENIVNRIKKHCRSLSVNSIQVSISFGWETKKSAAEDILKVLKSAEDSMYKVKIVENEGTRNNLINTVINTLHEKNPREEQHSKRVSELCQYIGRAMGLSEIEIRRLRVAGLLHDIGKIAIEEGILNKPGKLTEAELEQIKSHPAIGYRIISTSYEMLELADYILAHHERWDGSGYPKGLKGESIPRISRVIALADSYDAMISTRPYRDALTKEQALYEIQTNSGKQFDPDIAQVFLKSLQEGLNF</sequence>
<dbReference type="PATRIC" id="fig|476652.3.peg.4175"/>
<keyword evidence="7" id="KW-0378">Hydrolase</keyword>
<name>A0A0J1FME1_9FIRM</name>